<dbReference type="CDD" id="cd01335">
    <property type="entry name" value="Radical_SAM"/>
    <property type="match status" value="1"/>
</dbReference>
<comment type="similarity">
    <text evidence="3">Belongs to the radical SAM superfamily. KamA family.</text>
</comment>
<accession>A0ABU0LA79</accession>
<name>A0ABU0LA79_XANAG</name>
<evidence type="ECO:0000256" key="3">
    <source>
        <dbReference type="ARBA" id="ARBA00008703"/>
    </source>
</evidence>
<dbReference type="GO" id="GO:0050066">
    <property type="term" value="F:L-lysine 2,3-aminomutase activity"/>
    <property type="evidence" value="ECO:0007669"/>
    <property type="project" value="UniProtKB-EC"/>
</dbReference>
<dbReference type="RefSeq" id="WP_237345171.1">
    <property type="nucleotide sequence ID" value="NZ_JABWGX010000008.1"/>
</dbReference>
<evidence type="ECO:0000256" key="1">
    <source>
        <dbReference type="ARBA" id="ARBA00001933"/>
    </source>
</evidence>
<evidence type="ECO:0000256" key="10">
    <source>
        <dbReference type="ARBA" id="ARBA00023235"/>
    </source>
</evidence>
<evidence type="ECO:0000256" key="9">
    <source>
        <dbReference type="ARBA" id="ARBA00023014"/>
    </source>
</evidence>
<evidence type="ECO:0000256" key="2">
    <source>
        <dbReference type="ARBA" id="ARBA00001966"/>
    </source>
</evidence>
<dbReference type="PIRSF" id="PIRSF004911">
    <property type="entry name" value="DUF160"/>
    <property type="match status" value="1"/>
</dbReference>
<comment type="cofactor">
    <cofactor evidence="1">
        <name>pyridoxal 5'-phosphate</name>
        <dbReference type="ChEBI" id="CHEBI:597326"/>
    </cofactor>
</comment>
<dbReference type="EC" id="5.4.3.2" evidence="12"/>
<comment type="cofactor">
    <cofactor evidence="2">
        <name>[4Fe-4S] cluster</name>
        <dbReference type="ChEBI" id="CHEBI:49883"/>
    </cofactor>
</comment>
<evidence type="ECO:0000259" key="11">
    <source>
        <dbReference type="PROSITE" id="PS51918"/>
    </source>
</evidence>
<dbReference type="Gene3D" id="3.20.20.70">
    <property type="entry name" value="Aldolase class I"/>
    <property type="match status" value="1"/>
</dbReference>
<keyword evidence="6" id="KW-0479">Metal-binding</keyword>
<evidence type="ECO:0000256" key="7">
    <source>
        <dbReference type="ARBA" id="ARBA00022898"/>
    </source>
</evidence>
<dbReference type="Proteomes" id="UP001241747">
    <property type="component" value="Unassembled WGS sequence"/>
</dbReference>
<proteinExistence type="inferred from homology"/>
<dbReference type="EMBL" id="JAUSVY010000002">
    <property type="protein sequence ID" value="MDQ0504050.1"/>
    <property type="molecule type" value="Genomic_DNA"/>
</dbReference>
<dbReference type="InterPro" id="IPR003739">
    <property type="entry name" value="Lys_aminomutase/Glu_NH3_mut"/>
</dbReference>
<dbReference type="NCBIfam" id="TIGR00238">
    <property type="entry name" value="KamA family radical SAM protein"/>
    <property type="match status" value="1"/>
</dbReference>
<sequence length="374" mass="39886">MPRITARPASPPAAVQPLHPATLRTPQELAEAGLVAAATDVEAVARRYAVAVTAPLASLIDPADNADPIARQFVPDPCELDVRPEERADPIGDDAHAPVPGVVHRYPDRALLKIVAVCAVYCRFCFRREMVGPGAEAMLSPAALDAAFAYLANHPEIWEVILTGGDPFMLSARRMAEVVGRLSAIPHVKVVRFHTRVPIAAPDRVSPDFVQALKAPGLASYVAVHANHARELTPDARAALARMADAGVPLVSQTVLLRGVNDDVDTLDALFRALVECRVKPYYLHHPDLAPGTGHFRLSIREGQALMRALRGRLSGLALPTYVLDIPGGAGKVPLLPDHLEDASNAGDTSLGARFRVTDNCGGVHLYPPEDGAA</sequence>
<keyword evidence="10 12" id="KW-0413">Isomerase</keyword>
<keyword evidence="7" id="KW-0663">Pyridoxal phosphate</keyword>
<feature type="domain" description="Radical SAM core" evidence="11">
    <location>
        <begin position="104"/>
        <end position="317"/>
    </location>
</feature>
<dbReference type="InterPro" id="IPR058240">
    <property type="entry name" value="rSAM_sf"/>
</dbReference>
<dbReference type="InterPro" id="IPR025895">
    <property type="entry name" value="LAM_C_dom"/>
</dbReference>
<dbReference type="SFLD" id="SFLDS00029">
    <property type="entry name" value="Radical_SAM"/>
    <property type="match status" value="1"/>
</dbReference>
<organism evidence="12 13">
    <name type="scientific">Xanthobacter agilis</name>
    <dbReference type="NCBI Taxonomy" id="47492"/>
    <lineage>
        <taxon>Bacteria</taxon>
        <taxon>Pseudomonadati</taxon>
        <taxon>Pseudomonadota</taxon>
        <taxon>Alphaproteobacteria</taxon>
        <taxon>Hyphomicrobiales</taxon>
        <taxon>Xanthobacteraceae</taxon>
        <taxon>Xanthobacter</taxon>
    </lineage>
</organism>
<keyword evidence="4" id="KW-0004">4Fe-4S</keyword>
<protein>
    <submittedName>
        <fullName evidence="12">Lysine 2,3-aminomutase</fullName>
        <ecNumber evidence="12">5.4.3.2</ecNumber>
    </submittedName>
</protein>
<dbReference type="PANTHER" id="PTHR30538:SF1">
    <property type="entry name" value="L-LYSINE 2,3-AMINOMUTASE"/>
    <property type="match status" value="1"/>
</dbReference>
<dbReference type="PANTHER" id="PTHR30538">
    <property type="entry name" value="LYSINE 2,3-AMINOMUTASE-RELATED"/>
    <property type="match status" value="1"/>
</dbReference>
<dbReference type="SUPFAM" id="SSF102114">
    <property type="entry name" value="Radical SAM enzymes"/>
    <property type="match status" value="1"/>
</dbReference>
<evidence type="ECO:0000313" key="12">
    <source>
        <dbReference type="EMBL" id="MDQ0504050.1"/>
    </source>
</evidence>
<gene>
    <name evidence="12" type="ORF">QOZ94_000824</name>
</gene>
<evidence type="ECO:0000313" key="13">
    <source>
        <dbReference type="Proteomes" id="UP001241747"/>
    </source>
</evidence>
<dbReference type="InterPro" id="IPR013785">
    <property type="entry name" value="Aldolase_TIM"/>
</dbReference>
<dbReference type="SFLD" id="SFLDG01070">
    <property type="entry name" value="PLP-dependent"/>
    <property type="match status" value="1"/>
</dbReference>
<evidence type="ECO:0000256" key="6">
    <source>
        <dbReference type="ARBA" id="ARBA00022723"/>
    </source>
</evidence>
<reference evidence="12 13" key="1">
    <citation type="submission" date="2023-07" db="EMBL/GenBank/DDBJ databases">
        <title>Genomic Encyclopedia of Type Strains, Phase IV (KMG-IV): sequencing the most valuable type-strain genomes for metagenomic binning, comparative biology and taxonomic classification.</title>
        <authorList>
            <person name="Goeker M."/>
        </authorList>
    </citation>
    <scope>NUCLEOTIDE SEQUENCE [LARGE SCALE GENOMIC DNA]</scope>
    <source>
        <strain evidence="12 13">DSM 3770</strain>
    </source>
</reference>
<keyword evidence="5" id="KW-0949">S-adenosyl-L-methionine</keyword>
<dbReference type="InterPro" id="IPR007197">
    <property type="entry name" value="rSAM"/>
</dbReference>
<keyword evidence="13" id="KW-1185">Reference proteome</keyword>
<evidence type="ECO:0000256" key="5">
    <source>
        <dbReference type="ARBA" id="ARBA00022691"/>
    </source>
</evidence>
<evidence type="ECO:0000256" key="8">
    <source>
        <dbReference type="ARBA" id="ARBA00023004"/>
    </source>
</evidence>
<dbReference type="Pfam" id="PF12544">
    <property type="entry name" value="LAM_C"/>
    <property type="match status" value="1"/>
</dbReference>
<dbReference type="NCBIfam" id="TIGR03822">
    <property type="entry name" value="AblA_like_2"/>
    <property type="match status" value="1"/>
</dbReference>
<keyword evidence="8" id="KW-0408">Iron</keyword>
<dbReference type="Pfam" id="PF04055">
    <property type="entry name" value="Radical_SAM"/>
    <property type="match status" value="1"/>
</dbReference>
<evidence type="ECO:0000256" key="4">
    <source>
        <dbReference type="ARBA" id="ARBA00022485"/>
    </source>
</evidence>
<keyword evidence="9" id="KW-0411">Iron-sulfur</keyword>
<dbReference type="PROSITE" id="PS51918">
    <property type="entry name" value="RADICAL_SAM"/>
    <property type="match status" value="1"/>
</dbReference>
<comment type="caution">
    <text evidence="12">The sequence shown here is derived from an EMBL/GenBank/DDBJ whole genome shotgun (WGS) entry which is preliminary data.</text>
</comment>
<dbReference type="InterPro" id="IPR022447">
    <property type="entry name" value="Lys_aminomutase-rel"/>
</dbReference>